<dbReference type="Gene3D" id="3.40.50.2300">
    <property type="match status" value="1"/>
</dbReference>
<sequence length="254" mass="26430">MTTIRVAIVDDQHLLVSAFSALIGAQADMEVAITASNGRQALERLSAELRQARGAAPLVVLMDLRMPVMDGIGAIASLRAHQASAGLPILVLTTFDDEELVLASLRAGTNGFLLKDASPEVLLEAIRVVAQGGAWLDPTITGTVLAHLEGHPDAGPPTAGGRAAPGPAPSLEPSPIPGGLYEPLTPREEAVLALVCQGQSNAGIAQRLYLAESTIKTHVKAILGKTGCTNRVELVIHAFAVGLVPLPRVNQGHR</sequence>
<dbReference type="InterPro" id="IPR001789">
    <property type="entry name" value="Sig_transdc_resp-reg_receiver"/>
</dbReference>
<organism evidence="9 10">
    <name type="scientific">Actinomyces slackii</name>
    <dbReference type="NCBI Taxonomy" id="52774"/>
    <lineage>
        <taxon>Bacteria</taxon>
        <taxon>Bacillati</taxon>
        <taxon>Actinomycetota</taxon>
        <taxon>Actinomycetes</taxon>
        <taxon>Actinomycetales</taxon>
        <taxon>Actinomycetaceae</taxon>
        <taxon>Actinomyces</taxon>
    </lineage>
</organism>
<keyword evidence="3" id="KW-0238">DNA-binding</keyword>
<keyword evidence="1 5" id="KW-0597">Phosphoprotein</keyword>
<evidence type="ECO:0000313" key="10">
    <source>
        <dbReference type="Proteomes" id="UP000276899"/>
    </source>
</evidence>
<dbReference type="GO" id="GO:0006355">
    <property type="term" value="P:regulation of DNA-templated transcription"/>
    <property type="evidence" value="ECO:0007669"/>
    <property type="project" value="InterPro"/>
</dbReference>
<evidence type="ECO:0000256" key="6">
    <source>
        <dbReference type="SAM" id="MobiDB-lite"/>
    </source>
</evidence>
<evidence type="ECO:0000313" key="9">
    <source>
        <dbReference type="EMBL" id="VEG75261.1"/>
    </source>
</evidence>
<dbReference type="CDD" id="cd17535">
    <property type="entry name" value="REC_NarL-like"/>
    <property type="match status" value="1"/>
</dbReference>
<feature type="domain" description="Response regulatory" evidence="8">
    <location>
        <begin position="5"/>
        <end position="130"/>
    </location>
</feature>
<evidence type="ECO:0000256" key="1">
    <source>
        <dbReference type="ARBA" id="ARBA00022553"/>
    </source>
</evidence>
<feature type="domain" description="HTH luxR-type" evidence="7">
    <location>
        <begin position="177"/>
        <end position="242"/>
    </location>
</feature>
<dbReference type="GO" id="GO:0003677">
    <property type="term" value="F:DNA binding"/>
    <property type="evidence" value="ECO:0007669"/>
    <property type="project" value="UniProtKB-KW"/>
</dbReference>
<dbReference type="PROSITE" id="PS50110">
    <property type="entry name" value="RESPONSE_REGULATORY"/>
    <property type="match status" value="1"/>
</dbReference>
<dbReference type="AlphaFoldDB" id="A0A3S4U311"/>
<evidence type="ECO:0000259" key="7">
    <source>
        <dbReference type="PROSITE" id="PS50043"/>
    </source>
</evidence>
<dbReference type="PANTHER" id="PTHR43214:SF24">
    <property type="entry name" value="TRANSCRIPTIONAL REGULATORY PROTEIN NARL-RELATED"/>
    <property type="match status" value="1"/>
</dbReference>
<keyword evidence="10" id="KW-1185">Reference proteome</keyword>
<feature type="compositionally biased region" description="Pro residues" evidence="6">
    <location>
        <begin position="166"/>
        <end position="176"/>
    </location>
</feature>
<dbReference type="CDD" id="cd06170">
    <property type="entry name" value="LuxR_C_like"/>
    <property type="match status" value="1"/>
</dbReference>
<dbReference type="PRINTS" id="PR00038">
    <property type="entry name" value="HTHLUXR"/>
</dbReference>
<dbReference type="InterPro" id="IPR011006">
    <property type="entry name" value="CheY-like_superfamily"/>
</dbReference>
<reference evidence="9 10" key="1">
    <citation type="submission" date="2018-12" db="EMBL/GenBank/DDBJ databases">
        <authorList>
            <consortium name="Pathogen Informatics"/>
        </authorList>
    </citation>
    <scope>NUCLEOTIDE SEQUENCE [LARGE SCALE GENOMIC DNA]</scope>
    <source>
        <strain evidence="9 10">NCTC11923</strain>
    </source>
</reference>
<dbReference type="EMBL" id="LR134363">
    <property type="protein sequence ID" value="VEG75261.1"/>
    <property type="molecule type" value="Genomic_DNA"/>
</dbReference>
<accession>A0A3S4U311</accession>
<evidence type="ECO:0000256" key="3">
    <source>
        <dbReference type="ARBA" id="ARBA00023125"/>
    </source>
</evidence>
<dbReference type="Pfam" id="PF00072">
    <property type="entry name" value="Response_reg"/>
    <property type="match status" value="1"/>
</dbReference>
<dbReference type="KEGG" id="asla:NCTC11923_01920"/>
<dbReference type="PANTHER" id="PTHR43214">
    <property type="entry name" value="TWO-COMPONENT RESPONSE REGULATOR"/>
    <property type="match status" value="1"/>
</dbReference>
<dbReference type="InterPro" id="IPR016032">
    <property type="entry name" value="Sig_transdc_resp-reg_C-effctor"/>
</dbReference>
<keyword evidence="4" id="KW-0804">Transcription</keyword>
<evidence type="ECO:0000256" key="5">
    <source>
        <dbReference type="PROSITE-ProRule" id="PRU00169"/>
    </source>
</evidence>
<dbReference type="SMART" id="SM00421">
    <property type="entry name" value="HTH_LUXR"/>
    <property type="match status" value="1"/>
</dbReference>
<evidence type="ECO:0000256" key="2">
    <source>
        <dbReference type="ARBA" id="ARBA00023015"/>
    </source>
</evidence>
<gene>
    <name evidence="9" type="primary">nreC_4</name>
    <name evidence="9" type="ORF">NCTC11923_01920</name>
</gene>
<dbReference type="InterPro" id="IPR039420">
    <property type="entry name" value="WalR-like"/>
</dbReference>
<dbReference type="GO" id="GO:0000160">
    <property type="term" value="P:phosphorelay signal transduction system"/>
    <property type="evidence" value="ECO:0007669"/>
    <property type="project" value="InterPro"/>
</dbReference>
<dbReference type="SMART" id="SM00448">
    <property type="entry name" value="REC"/>
    <property type="match status" value="1"/>
</dbReference>
<evidence type="ECO:0000259" key="8">
    <source>
        <dbReference type="PROSITE" id="PS50110"/>
    </source>
</evidence>
<dbReference type="Pfam" id="PF00196">
    <property type="entry name" value="GerE"/>
    <property type="match status" value="1"/>
</dbReference>
<dbReference type="PROSITE" id="PS50043">
    <property type="entry name" value="HTH_LUXR_2"/>
    <property type="match status" value="1"/>
</dbReference>
<dbReference type="Proteomes" id="UP000276899">
    <property type="component" value="Chromosome"/>
</dbReference>
<dbReference type="InterPro" id="IPR058245">
    <property type="entry name" value="NreC/VraR/RcsB-like_REC"/>
</dbReference>
<keyword evidence="2" id="KW-0805">Transcription regulation</keyword>
<dbReference type="RefSeq" id="WP_034515167.1">
    <property type="nucleotide sequence ID" value="NZ_CBCRWE010000008.1"/>
</dbReference>
<dbReference type="PROSITE" id="PS00622">
    <property type="entry name" value="HTH_LUXR_1"/>
    <property type="match status" value="1"/>
</dbReference>
<proteinExistence type="predicted"/>
<dbReference type="SUPFAM" id="SSF52172">
    <property type="entry name" value="CheY-like"/>
    <property type="match status" value="1"/>
</dbReference>
<feature type="region of interest" description="Disordered" evidence="6">
    <location>
        <begin position="149"/>
        <end position="182"/>
    </location>
</feature>
<dbReference type="STRING" id="1278298.GCA_000428685_00355"/>
<protein>
    <submittedName>
        <fullName evidence="9">Nitrogen regulation protein C</fullName>
    </submittedName>
</protein>
<feature type="compositionally biased region" description="Low complexity" evidence="6">
    <location>
        <begin position="156"/>
        <end position="165"/>
    </location>
</feature>
<dbReference type="SUPFAM" id="SSF46894">
    <property type="entry name" value="C-terminal effector domain of the bipartite response regulators"/>
    <property type="match status" value="1"/>
</dbReference>
<evidence type="ECO:0000256" key="4">
    <source>
        <dbReference type="ARBA" id="ARBA00023163"/>
    </source>
</evidence>
<name>A0A3S4U311_9ACTO</name>
<dbReference type="InterPro" id="IPR000792">
    <property type="entry name" value="Tscrpt_reg_LuxR_C"/>
</dbReference>
<feature type="modified residue" description="4-aspartylphosphate" evidence="5">
    <location>
        <position position="63"/>
    </location>
</feature>